<comment type="similarity">
    <text evidence="1 4">Belongs to the eukaryotic ribosomal protein eS17 family.</text>
</comment>
<sequence length="62" mass="7343">MGRSRQTYIRNIGKKLLDYHGRKFDSDFDENKEKIEELTDINSKKLRNRVAGFITHVKSSEE</sequence>
<dbReference type="GO" id="GO:0003735">
    <property type="term" value="F:structural constituent of ribosome"/>
    <property type="evidence" value="ECO:0007669"/>
    <property type="project" value="InterPro"/>
</dbReference>
<comment type="caution">
    <text evidence="5">The sequence shown here is derived from an EMBL/GenBank/DDBJ whole genome shotgun (WGS) entry which is preliminary data.</text>
</comment>
<dbReference type="GO" id="GO:1990904">
    <property type="term" value="C:ribonucleoprotein complex"/>
    <property type="evidence" value="ECO:0007669"/>
    <property type="project" value="UniProtKB-KW"/>
</dbReference>
<dbReference type="Pfam" id="PF00833">
    <property type="entry name" value="Ribosomal_S17e"/>
    <property type="match status" value="1"/>
</dbReference>
<proteinExistence type="inferred from homology"/>
<dbReference type="InParanoid" id="A0A1Q6DTD5"/>
<dbReference type="FunCoup" id="A0A1Q6DTD5">
    <property type="interactions" value="57"/>
</dbReference>
<protein>
    <recommendedName>
        <fullName evidence="4">Small ribosomal subunit protein eS17</fullName>
    </recommendedName>
</protein>
<dbReference type="InterPro" id="IPR001210">
    <property type="entry name" value="Ribosomal_eS17"/>
</dbReference>
<dbReference type="GO" id="GO:0005840">
    <property type="term" value="C:ribosome"/>
    <property type="evidence" value="ECO:0007669"/>
    <property type="project" value="UniProtKB-KW"/>
</dbReference>
<keyword evidence="3 4" id="KW-0687">Ribonucleoprotein</keyword>
<dbReference type="PANTHER" id="PTHR10732:SF0">
    <property type="entry name" value="40S RIBOSOMAL PROTEIN S17"/>
    <property type="match status" value="1"/>
</dbReference>
<reference evidence="5" key="1">
    <citation type="submission" date="2016-12" db="EMBL/GenBank/DDBJ databases">
        <title>Discovery of methanogenic haloarchaea.</title>
        <authorList>
            <person name="Sorokin D.Y."/>
            <person name="Makarova K.S."/>
            <person name="Abbas B."/>
            <person name="Ferrer M."/>
            <person name="Golyshin P.N."/>
        </authorList>
    </citation>
    <scope>NUCLEOTIDE SEQUENCE [LARGE SCALE GENOMIC DNA]</scope>
    <source>
        <strain evidence="5">HMET1</strain>
    </source>
</reference>
<dbReference type="InterPro" id="IPR018273">
    <property type="entry name" value="Ribosomal_eS17_CS"/>
</dbReference>
<dbReference type="GO" id="GO:0005829">
    <property type="term" value="C:cytosol"/>
    <property type="evidence" value="ECO:0007669"/>
    <property type="project" value="UniProtKB-ARBA"/>
</dbReference>
<evidence type="ECO:0000256" key="2">
    <source>
        <dbReference type="ARBA" id="ARBA00022980"/>
    </source>
</evidence>
<gene>
    <name evidence="4" type="primary">rps17e</name>
    <name evidence="5" type="ORF">BTN85_0066</name>
</gene>
<evidence type="ECO:0000313" key="5">
    <source>
        <dbReference type="EMBL" id="OKY77598.1"/>
    </source>
</evidence>
<name>A0A1Q6DTD5_METT1</name>
<organism evidence="5 6">
    <name type="scientific">Methanohalarchaeum thermophilum</name>
    <dbReference type="NCBI Taxonomy" id="1903181"/>
    <lineage>
        <taxon>Archaea</taxon>
        <taxon>Methanobacteriati</taxon>
        <taxon>Methanobacteriota</taxon>
        <taxon>Methanonatronarchaeia</taxon>
        <taxon>Methanonatronarchaeales</taxon>
        <taxon>Methanonatronarchaeaceae</taxon>
        <taxon>Candidatus Methanohalarchaeum</taxon>
    </lineage>
</organism>
<dbReference type="SUPFAM" id="SSF116820">
    <property type="entry name" value="Rps17e-like"/>
    <property type="match status" value="1"/>
</dbReference>
<dbReference type="Gene3D" id="1.10.60.20">
    <property type="entry name" value="Ribosomal protein S17e-like"/>
    <property type="match status" value="1"/>
</dbReference>
<dbReference type="NCBIfam" id="NF002242">
    <property type="entry name" value="PRK01151.1"/>
    <property type="match status" value="1"/>
</dbReference>
<evidence type="ECO:0000256" key="1">
    <source>
        <dbReference type="ARBA" id="ARBA00010444"/>
    </source>
</evidence>
<dbReference type="HAMAP" id="MF_00511">
    <property type="entry name" value="Ribosomal_eS17"/>
    <property type="match status" value="1"/>
</dbReference>
<dbReference type="InterPro" id="IPR036401">
    <property type="entry name" value="Ribosomal_eS17_sf"/>
</dbReference>
<dbReference type="PANTHER" id="PTHR10732">
    <property type="entry name" value="40S RIBOSOMAL PROTEIN S17"/>
    <property type="match status" value="1"/>
</dbReference>
<dbReference type="STRING" id="1903181.BTN85_0066"/>
<keyword evidence="6" id="KW-1185">Reference proteome</keyword>
<dbReference type="AlphaFoldDB" id="A0A1Q6DTD5"/>
<dbReference type="GO" id="GO:0006412">
    <property type="term" value="P:translation"/>
    <property type="evidence" value="ECO:0007669"/>
    <property type="project" value="UniProtKB-UniRule"/>
</dbReference>
<dbReference type="PROSITE" id="PS00712">
    <property type="entry name" value="RIBOSOMAL_S17E"/>
    <property type="match status" value="1"/>
</dbReference>
<evidence type="ECO:0000256" key="4">
    <source>
        <dbReference type="HAMAP-Rule" id="MF_00511"/>
    </source>
</evidence>
<evidence type="ECO:0000256" key="3">
    <source>
        <dbReference type="ARBA" id="ARBA00023274"/>
    </source>
</evidence>
<evidence type="ECO:0000313" key="6">
    <source>
        <dbReference type="Proteomes" id="UP000185744"/>
    </source>
</evidence>
<keyword evidence="2 4" id="KW-0689">Ribosomal protein</keyword>
<dbReference type="Proteomes" id="UP000185744">
    <property type="component" value="Unassembled WGS sequence"/>
</dbReference>
<dbReference type="EMBL" id="MSDW01000001">
    <property type="protein sequence ID" value="OKY77598.1"/>
    <property type="molecule type" value="Genomic_DNA"/>
</dbReference>
<accession>A0A1Q6DTD5</accession>